<evidence type="ECO:0000313" key="2">
    <source>
        <dbReference type="Proteomes" id="UP001320326"/>
    </source>
</evidence>
<dbReference type="Proteomes" id="UP001320326">
    <property type="component" value="Chromosome"/>
</dbReference>
<dbReference type="EMBL" id="AP023423">
    <property type="protein sequence ID" value="BCK87799.1"/>
    <property type="molecule type" value="Genomic_DNA"/>
</dbReference>
<reference evidence="1 2" key="1">
    <citation type="journal article" date="2022" name="Int. J. Syst. Evol. Microbiol.">
        <title>&lt;i&gt;Sideroxyarcus emersonii&lt;/i&gt; gen. nov. sp. nov., a neutrophilic, microaerobic iron- and thiosulfate-oxidizing bacterium isolated from iron-rich wetland sediment.</title>
        <authorList>
            <person name="Kato S."/>
            <person name="Itoh T."/>
            <person name="Iino T."/>
            <person name="Ohkuma M."/>
        </authorList>
    </citation>
    <scope>NUCLEOTIDE SEQUENCE [LARGE SCALE GENOMIC DNA]</scope>
    <source>
        <strain evidence="1 2">MIZ01</strain>
    </source>
</reference>
<protein>
    <recommendedName>
        <fullName evidence="3">Mobilization protein</fullName>
    </recommendedName>
</protein>
<sequence>MTNPALKMSPQERQQRSAEKRAAVLGFLASGEQWSTLTVLSELLRTSERNALRLLQKLNEEKLIKVDDRVLPHLRLKLYGITDHGLAVVGADVDMKAFAIGRTNPSFVQHHLESQLVRIRAEQTGWSNWTPGKVLFTDNSTRLKKLPDSLANRPDGRRVAVEIERFVKSPKRLTDVVGLHLQQIVAGKYDLVYYFTPHPEAQMRAFNKIQFVTMENQKVKLNDSHRARFKVFNLSEWKGEM</sequence>
<keyword evidence="2" id="KW-1185">Reference proteome</keyword>
<accession>A0AAN1XAM2</accession>
<dbReference type="KEGG" id="seme:MIZ01_1595"/>
<dbReference type="SUPFAM" id="SSF46785">
    <property type="entry name" value="Winged helix' DNA-binding domain"/>
    <property type="match status" value="1"/>
</dbReference>
<gene>
    <name evidence="1" type="ORF">MIZ01_1595</name>
</gene>
<evidence type="ECO:0000313" key="1">
    <source>
        <dbReference type="EMBL" id="BCK87799.1"/>
    </source>
</evidence>
<dbReference type="AlphaFoldDB" id="A0AAN1XAM2"/>
<organism evidence="1 2">
    <name type="scientific">Sideroxyarcus emersonii</name>
    <dbReference type="NCBI Taxonomy" id="2764705"/>
    <lineage>
        <taxon>Bacteria</taxon>
        <taxon>Pseudomonadati</taxon>
        <taxon>Pseudomonadota</taxon>
        <taxon>Betaproteobacteria</taxon>
        <taxon>Nitrosomonadales</taxon>
        <taxon>Gallionellaceae</taxon>
        <taxon>Sideroxyarcus</taxon>
    </lineage>
</organism>
<name>A0AAN1XAM2_9PROT</name>
<evidence type="ECO:0008006" key="3">
    <source>
        <dbReference type="Google" id="ProtNLM"/>
    </source>
</evidence>
<dbReference type="InterPro" id="IPR036390">
    <property type="entry name" value="WH_DNA-bd_sf"/>
</dbReference>
<dbReference type="RefSeq" id="WP_237246362.1">
    <property type="nucleotide sequence ID" value="NZ_AP023423.1"/>
</dbReference>
<proteinExistence type="predicted"/>